<proteinExistence type="predicted"/>
<dbReference type="InterPro" id="IPR036047">
    <property type="entry name" value="F-box-like_dom_sf"/>
</dbReference>
<dbReference type="AlphaFoldDB" id="A0AA38HBW6"/>
<sequence>MGSYFSKRAESPTRLPSTTISQVELSDLTSRIAQPDVLLSILYYLDTEDLARCLRVNRQFLLVAGRMLYRQPLRFNPYGIPYGEKRHRPSLFAGTGLLPSSFLARCLLLLWPAPKALARKLNQLAEIRDIEIFLHRAYQCPSAALVGHFPSVHTLRITNSYLPPDDGVLARQPEWSCPIFAAVRPTCVIIGDRGLTYTSFGDPSQCRPVWRVPLRTLYSGCVEHVQVISYDLAPNGSLKYGAVEVDWPLTMKRLDIGFYQLAGSRWWAPSPADVTTPIFDPKSSDGGVKHVCAIVKLLLSASHIETQITLVGFGTVERVGRDYHESVSDKDAEIEDEFAARVRAAYGAELQLKGIGPRGISEKLEALHIVLSKS</sequence>
<dbReference type="Pfam" id="PF12937">
    <property type="entry name" value="F-box-like"/>
    <property type="match status" value="1"/>
</dbReference>
<keyword evidence="3" id="KW-1185">Reference proteome</keyword>
<evidence type="ECO:0000313" key="2">
    <source>
        <dbReference type="EMBL" id="KAI9636176.1"/>
    </source>
</evidence>
<evidence type="ECO:0000313" key="3">
    <source>
        <dbReference type="Proteomes" id="UP001164286"/>
    </source>
</evidence>
<comment type="caution">
    <text evidence="2">The sequence shown here is derived from an EMBL/GenBank/DDBJ whole genome shotgun (WGS) entry which is preliminary data.</text>
</comment>
<name>A0AA38HBW6_9TREE</name>
<dbReference type="EMBL" id="JAKWFO010000005">
    <property type="protein sequence ID" value="KAI9636176.1"/>
    <property type="molecule type" value="Genomic_DNA"/>
</dbReference>
<dbReference type="GeneID" id="77732333"/>
<dbReference type="RefSeq" id="XP_052945953.1">
    <property type="nucleotide sequence ID" value="XM_053093128.1"/>
</dbReference>
<dbReference type="InterPro" id="IPR001810">
    <property type="entry name" value="F-box_dom"/>
</dbReference>
<evidence type="ECO:0000259" key="1">
    <source>
        <dbReference type="Pfam" id="PF12937"/>
    </source>
</evidence>
<accession>A0AA38HBW6</accession>
<dbReference type="SUPFAM" id="SSF81383">
    <property type="entry name" value="F-box domain"/>
    <property type="match status" value="1"/>
</dbReference>
<dbReference type="Proteomes" id="UP001164286">
    <property type="component" value="Unassembled WGS sequence"/>
</dbReference>
<feature type="domain" description="F-box" evidence="1">
    <location>
        <begin position="35"/>
        <end position="72"/>
    </location>
</feature>
<organism evidence="2 3">
    <name type="scientific">Dioszegia hungarica</name>
    <dbReference type="NCBI Taxonomy" id="4972"/>
    <lineage>
        <taxon>Eukaryota</taxon>
        <taxon>Fungi</taxon>
        <taxon>Dikarya</taxon>
        <taxon>Basidiomycota</taxon>
        <taxon>Agaricomycotina</taxon>
        <taxon>Tremellomycetes</taxon>
        <taxon>Tremellales</taxon>
        <taxon>Bulleribasidiaceae</taxon>
        <taxon>Dioszegia</taxon>
    </lineage>
</organism>
<reference evidence="2" key="1">
    <citation type="journal article" date="2022" name="G3 (Bethesda)">
        <title>High quality genome of the basidiomycete yeast Dioszegia hungarica PDD-24b-2 isolated from cloud water.</title>
        <authorList>
            <person name="Jarrige D."/>
            <person name="Haridas S."/>
            <person name="Bleykasten-Grosshans C."/>
            <person name="Joly M."/>
            <person name="Nadalig T."/>
            <person name="Sancelme M."/>
            <person name="Vuilleumier S."/>
            <person name="Grigoriev I.V."/>
            <person name="Amato P."/>
            <person name="Bringel F."/>
        </authorList>
    </citation>
    <scope>NUCLEOTIDE SEQUENCE</scope>
    <source>
        <strain evidence="2">PDD-24b-2</strain>
    </source>
</reference>
<protein>
    <recommendedName>
        <fullName evidence="1">F-box domain-containing protein</fullName>
    </recommendedName>
</protein>
<gene>
    <name evidence="2" type="ORF">MKK02DRAFT_44879</name>
</gene>